<accession>A0A2G5V7S4</accession>
<comment type="caution">
    <text evidence="1">The sequence shown here is derived from an EMBL/GenBank/DDBJ whole genome shotgun (WGS) entry which is preliminary data.</text>
</comment>
<evidence type="ECO:0000313" key="2">
    <source>
        <dbReference type="Proteomes" id="UP000230233"/>
    </source>
</evidence>
<protein>
    <submittedName>
        <fullName evidence="1">Uncharacterized protein</fullName>
    </submittedName>
</protein>
<gene>
    <name evidence="1" type="primary">Cnig_chr_II.g6998</name>
    <name evidence="1" type="ORF">B9Z55_006998</name>
</gene>
<reference evidence="2" key="1">
    <citation type="submission" date="2017-10" db="EMBL/GenBank/DDBJ databases">
        <title>Rapid genome shrinkage in a self-fertile nematode reveals novel sperm competition proteins.</title>
        <authorList>
            <person name="Yin D."/>
            <person name="Schwarz E.M."/>
            <person name="Thomas C.G."/>
            <person name="Felde R.L."/>
            <person name="Korf I.F."/>
            <person name="Cutter A.D."/>
            <person name="Schartner C.M."/>
            <person name="Ralston E.J."/>
            <person name="Meyer B.J."/>
            <person name="Haag E.S."/>
        </authorList>
    </citation>
    <scope>NUCLEOTIDE SEQUENCE [LARGE SCALE GENOMIC DNA]</scope>
    <source>
        <strain evidence="2">JU1422</strain>
    </source>
</reference>
<sequence>MGSRGWYCETHLARRLFMHLKKTGQWIHEQKILISGEKINFITRESHKKSYFIKMNKIMEIREGSIE</sequence>
<dbReference type="Proteomes" id="UP000230233">
    <property type="component" value="Chromosome II"/>
</dbReference>
<proteinExistence type="predicted"/>
<organism evidence="1 2">
    <name type="scientific">Caenorhabditis nigoni</name>
    <dbReference type="NCBI Taxonomy" id="1611254"/>
    <lineage>
        <taxon>Eukaryota</taxon>
        <taxon>Metazoa</taxon>
        <taxon>Ecdysozoa</taxon>
        <taxon>Nematoda</taxon>
        <taxon>Chromadorea</taxon>
        <taxon>Rhabditida</taxon>
        <taxon>Rhabditina</taxon>
        <taxon>Rhabditomorpha</taxon>
        <taxon>Rhabditoidea</taxon>
        <taxon>Rhabditidae</taxon>
        <taxon>Peloderinae</taxon>
        <taxon>Caenorhabditis</taxon>
    </lineage>
</organism>
<dbReference type="EMBL" id="PDUG01000002">
    <property type="protein sequence ID" value="PIC47767.1"/>
    <property type="molecule type" value="Genomic_DNA"/>
</dbReference>
<name>A0A2G5V7S4_9PELO</name>
<dbReference type="AlphaFoldDB" id="A0A2G5V7S4"/>
<evidence type="ECO:0000313" key="1">
    <source>
        <dbReference type="EMBL" id="PIC47767.1"/>
    </source>
</evidence>
<keyword evidence="2" id="KW-1185">Reference proteome</keyword>